<dbReference type="PANTHER" id="PTHR44591">
    <property type="entry name" value="STRESS RESPONSE REGULATOR PROTEIN 1"/>
    <property type="match status" value="1"/>
</dbReference>
<dbReference type="PROSITE" id="PS50110">
    <property type="entry name" value="RESPONSE_REGULATORY"/>
    <property type="match status" value="1"/>
</dbReference>
<dbReference type="EMBL" id="JBHLTG010000001">
    <property type="protein sequence ID" value="MFC0677654.1"/>
    <property type="molecule type" value="Genomic_DNA"/>
</dbReference>
<gene>
    <name evidence="4" type="ORF">ACFFGH_07335</name>
</gene>
<dbReference type="Gene3D" id="3.40.50.2300">
    <property type="match status" value="1"/>
</dbReference>
<name>A0ABV6RKZ8_9GAMM</name>
<dbReference type="SMART" id="SM00448">
    <property type="entry name" value="REC"/>
    <property type="match status" value="1"/>
</dbReference>
<comment type="caution">
    <text evidence="4">The sequence shown here is derived from an EMBL/GenBank/DDBJ whole genome shotgun (WGS) entry which is preliminary data.</text>
</comment>
<evidence type="ECO:0000313" key="5">
    <source>
        <dbReference type="Proteomes" id="UP001589896"/>
    </source>
</evidence>
<keyword evidence="5" id="KW-1185">Reference proteome</keyword>
<dbReference type="RefSeq" id="WP_386666450.1">
    <property type="nucleotide sequence ID" value="NZ_JBHLTG010000001.1"/>
</dbReference>
<dbReference type="PANTHER" id="PTHR44591:SF3">
    <property type="entry name" value="RESPONSE REGULATORY DOMAIN-CONTAINING PROTEIN"/>
    <property type="match status" value="1"/>
</dbReference>
<dbReference type="InterPro" id="IPR011006">
    <property type="entry name" value="CheY-like_superfamily"/>
</dbReference>
<feature type="domain" description="Response regulatory" evidence="3">
    <location>
        <begin position="4"/>
        <end position="120"/>
    </location>
</feature>
<dbReference type="Proteomes" id="UP001589896">
    <property type="component" value="Unassembled WGS sequence"/>
</dbReference>
<reference evidence="4 5" key="1">
    <citation type="submission" date="2024-09" db="EMBL/GenBank/DDBJ databases">
        <authorList>
            <person name="Sun Q."/>
            <person name="Mori K."/>
        </authorList>
    </citation>
    <scope>NUCLEOTIDE SEQUENCE [LARGE SCALE GENOMIC DNA]</scope>
    <source>
        <strain evidence="4 5">KCTC 23076</strain>
    </source>
</reference>
<dbReference type="SUPFAM" id="SSF52172">
    <property type="entry name" value="CheY-like"/>
    <property type="match status" value="1"/>
</dbReference>
<accession>A0ABV6RKZ8</accession>
<feature type="modified residue" description="4-aspartylphosphate" evidence="2">
    <location>
        <position position="54"/>
    </location>
</feature>
<proteinExistence type="predicted"/>
<protein>
    <submittedName>
        <fullName evidence="4">Response regulator</fullName>
    </submittedName>
</protein>
<evidence type="ECO:0000313" key="4">
    <source>
        <dbReference type="EMBL" id="MFC0677654.1"/>
    </source>
</evidence>
<dbReference type="InterPro" id="IPR050595">
    <property type="entry name" value="Bact_response_regulator"/>
</dbReference>
<dbReference type="Pfam" id="PF00072">
    <property type="entry name" value="Response_reg"/>
    <property type="match status" value="1"/>
</dbReference>
<evidence type="ECO:0000256" key="1">
    <source>
        <dbReference type="ARBA" id="ARBA00022553"/>
    </source>
</evidence>
<evidence type="ECO:0000259" key="3">
    <source>
        <dbReference type="PROSITE" id="PS50110"/>
    </source>
</evidence>
<sequence length="125" mass="13714">MKLDVLVVDDCRDMRETVAAILQRQGLEVALAENGQAALALLARGAEPGLIILDLRMPVMDGWAFLEACRDRPARLKRTVVASSLARPAELARIRADYGCRTMDKPFDIEALIRIAHEACSKLAA</sequence>
<keyword evidence="1 2" id="KW-0597">Phosphoprotein</keyword>
<evidence type="ECO:0000256" key="2">
    <source>
        <dbReference type="PROSITE-ProRule" id="PRU00169"/>
    </source>
</evidence>
<dbReference type="InterPro" id="IPR001789">
    <property type="entry name" value="Sig_transdc_resp-reg_receiver"/>
</dbReference>
<organism evidence="4 5">
    <name type="scientific">Lysobacter korlensis</name>
    <dbReference type="NCBI Taxonomy" id="553636"/>
    <lineage>
        <taxon>Bacteria</taxon>
        <taxon>Pseudomonadati</taxon>
        <taxon>Pseudomonadota</taxon>
        <taxon>Gammaproteobacteria</taxon>
        <taxon>Lysobacterales</taxon>
        <taxon>Lysobacteraceae</taxon>
        <taxon>Lysobacter</taxon>
    </lineage>
</organism>